<feature type="transmembrane region" description="Helical" evidence="1">
    <location>
        <begin position="84"/>
        <end position="101"/>
    </location>
</feature>
<proteinExistence type="predicted"/>
<organism evidence="2 3">
    <name type="scientific">Candidatus Nomurabacteria bacterium RIFCSPHIGHO2_01_FULL_40_24b</name>
    <dbReference type="NCBI Taxonomy" id="1801739"/>
    <lineage>
        <taxon>Bacteria</taxon>
        <taxon>Candidatus Nomuraibacteriota</taxon>
    </lineage>
</organism>
<reference evidence="2 3" key="1">
    <citation type="journal article" date="2016" name="Nat. Commun.">
        <title>Thousands of microbial genomes shed light on interconnected biogeochemical processes in an aquifer system.</title>
        <authorList>
            <person name="Anantharaman K."/>
            <person name="Brown C.T."/>
            <person name="Hug L.A."/>
            <person name="Sharon I."/>
            <person name="Castelle C.J."/>
            <person name="Probst A.J."/>
            <person name="Thomas B.C."/>
            <person name="Singh A."/>
            <person name="Wilkins M.J."/>
            <person name="Karaoz U."/>
            <person name="Brodie E.L."/>
            <person name="Williams K.H."/>
            <person name="Hubbard S.S."/>
            <person name="Banfield J.F."/>
        </authorList>
    </citation>
    <scope>NUCLEOTIDE SEQUENCE [LARGE SCALE GENOMIC DNA]</scope>
</reference>
<feature type="transmembrane region" description="Helical" evidence="1">
    <location>
        <begin position="51"/>
        <end position="72"/>
    </location>
</feature>
<protein>
    <submittedName>
        <fullName evidence="2">Uncharacterized protein</fullName>
    </submittedName>
</protein>
<keyword evidence="1" id="KW-0812">Transmembrane</keyword>
<evidence type="ECO:0000313" key="2">
    <source>
        <dbReference type="EMBL" id="OGI65229.1"/>
    </source>
</evidence>
<dbReference type="AlphaFoldDB" id="A0A1F6V6T8"/>
<sequence>MELAHYQGLVLRFCCPKWQDYQAMSRTFKINQINSNLIFFFPIITSYLDGDAIYCFLSIIMIICASTFYHFFREKKHSNFFIKFLRYADVCIASMSYLYMFYFVHSSNGNSKFFLYFLLALSIFTYILGEKRFAEKYNIHSYFHLFIGIIAGIIPIFA</sequence>
<feature type="transmembrane region" description="Helical" evidence="1">
    <location>
        <begin position="141"/>
        <end position="157"/>
    </location>
</feature>
<gene>
    <name evidence="2" type="ORF">A2647_04780</name>
</gene>
<evidence type="ECO:0000256" key="1">
    <source>
        <dbReference type="SAM" id="Phobius"/>
    </source>
</evidence>
<accession>A0A1F6V6T8</accession>
<dbReference type="EMBL" id="MFTP01000022">
    <property type="protein sequence ID" value="OGI65229.1"/>
    <property type="molecule type" value="Genomic_DNA"/>
</dbReference>
<name>A0A1F6V6T8_9BACT</name>
<dbReference type="Proteomes" id="UP000177370">
    <property type="component" value="Unassembled WGS sequence"/>
</dbReference>
<evidence type="ECO:0000313" key="3">
    <source>
        <dbReference type="Proteomes" id="UP000177370"/>
    </source>
</evidence>
<keyword evidence="1" id="KW-0472">Membrane</keyword>
<comment type="caution">
    <text evidence="2">The sequence shown here is derived from an EMBL/GenBank/DDBJ whole genome shotgun (WGS) entry which is preliminary data.</text>
</comment>
<keyword evidence="1" id="KW-1133">Transmembrane helix</keyword>
<feature type="transmembrane region" description="Helical" evidence="1">
    <location>
        <begin position="113"/>
        <end position="129"/>
    </location>
</feature>